<evidence type="ECO:0000256" key="10">
    <source>
        <dbReference type="ARBA" id="ARBA00023004"/>
    </source>
</evidence>
<dbReference type="GO" id="GO:0046872">
    <property type="term" value="F:metal ion binding"/>
    <property type="evidence" value="ECO:0007669"/>
    <property type="project" value="UniProtKB-KW"/>
</dbReference>
<evidence type="ECO:0000256" key="12">
    <source>
        <dbReference type="ARBA" id="ARBA00037975"/>
    </source>
</evidence>
<evidence type="ECO:0000256" key="13">
    <source>
        <dbReference type="SAM" id="Phobius"/>
    </source>
</evidence>
<dbReference type="GO" id="GO:0022904">
    <property type="term" value="P:respiratory electron transport chain"/>
    <property type="evidence" value="ECO:0007669"/>
    <property type="project" value="InterPro"/>
</dbReference>
<dbReference type="EMBL" id="JACRJB010000053">
    <property type="protein sequence ID" value="MBI5131524.1"/>
    <property type="molecule type" value="Genomic_DNA"/>
</dbReference>
<keyword evidence="4" id="KW-1003">Cell membrane</keyword>
<dbReference type="AlphaFoldDB" id="A0A933VW00"/>
<evidence type="ECO:0000256" key="9">
    <source>
        <dbReference type="ARBA" id="ARBA00022989"/>
    </source>
</evidence>
<dbReference type="GO" id="GO:0009055">
    <property type="term" value="F:electron transfer activity"/>
    <property type="evidence" value="ECO:0007669"/>
    <property type="project" value="InterPro"/>
</dbReference>
<feature type="transmembrane region" description="Helical" evidence="13">
    <location>
        <begin position="51"/>
        <end position="72"/>
    </location>
</feature>
<dbReference type="InterPro" id="IPR016174">
    <property type="entry name" value="Di-haem_cyt_TM"/>
</dbReference>
<dbReference type="InterPro" id="IPR011577">
    <property type="entry name" value="Cyt_b561_bac/Ni-Hgenase"/>
</dbReference>
<dbReference type="GO" id="GO:0020037">
    <property type="term" value="F:heme binding"/>
    <property type="evidence" value="ECO:0007669"/>
    <property type="project" value="TreeGrafter"/>
</dbReference>
<protein>
    <submittedName>
        <fullName evidence="15">Cytochrome b</fullName>
    </submittedName>
</protein>
<comment type="subcellular location">
    <subcellularLocation>
        <location evidence="2">Cell membrane</location>
        <topology evidence="2">Multi-pass membrane protein</topology>
    </subcellularLocation>
</comment>
<comment type="cofactor">
    <cofactor evidence="1">
        <name>heme b</name>
        <dbReference type="ChEBI" id="CHEBI:60344"/>
    </cofactor>
</comment>
<reference evidence="15" key="1">
    <citation type="submission" date="2020-07" db="EMBL/GenBank/DDBJ databases">
        <title>Huge and variable diversity of episymbiotic CPR bacteria and DPANN archaea in groundwater ecosystems.</title>
        <authorList>
            <person name="He C.Y."/>
            <person name="Keren R."/>
            <person name="Whittaker M."/>
            <person name="Farag I.F."/>
            <person name="Doudna J."/>
            <person name="Cate J.H.D."/>
            <person name="Banfield J.F."/>
        </authorList>
    </citation>
    <scope>NUCLEOTIDE SEQUENCE</scope>
    <source>
        <strain evidence="15">NC_groundwater_1818_Pr3_B-0.1um_66_35</strain>
    </source>
</reference>
<dbReference type="Proteomes" id="UP000782519">
    <property type="component" value="Unassembled WGS sequence"/>
</dbReference>
<dbReference type="SUPFAM" id="SSF81342">
    <property type="entry name" value="Transmembrane di-heme cytochromes"/>
    <property type="match status" value="1"/>
</dbReference>
<dbReference type="InterPro" id="IPR052168">
    <property type="entry name" value="Cytochrome_b561_oxidase"/>
</dbReference>
<dbReference type="GO" id="GO:0005886">
    <property type="term" value="C:plasma membrane"/>
    <property type="evidence" value="ECO:0007669"/>
    <property type="project" value="UniProtKB-SubCell"/>
</dbReference>
<sequence>MPKSPFFEATGSAYGITAKVFHWAIVLLLMVQFPIGWLMPDIRQGETPGAAMGIHLFIGLSILLLIVLRLAWRLSHPVPAAVGLHRWQRVASECVHWLLYASVFGTTMTGWFFASFRGWPISMFASMPLPALTTPGSPIARLIGSWHSAAGWALLFAIAVHVLAAMFHAIVLRDDVLRRMLPVAYFDRDPPR</sequence>
<dbReference type="PANTHER" id="PTHR30529:SF3">
    <property type="entry name" value="CYTOCHROME B561 HOMOLOG 1"/>
    <property type="match status" value="1"/>
</dbReference>
<feature type="transmembrane region" description="Helical" evidence="13">
    <location>
        <begin position="149"/>
        <end position="172"/>
    </location>
</feature>
<keyword evidence="9 13" id="KW-1133">Transmembrane helix</keyword>
<keyword evidence="8" id="KW-0249">Electron transport</keyword>
<comment type="similarity">
    <text evidence="12">Belongs to the cytochrome b561 family.</text>
</comment>
<keyword evidence="10" id="KW-0408">Iron</keyword>
<dbReference type="Pfam" id="PF01292">
    <property type="entry name" value="Ni_hydr_CYTB"/>
    <property type="match status" value="1"/>
</dbReference>
<evidence type="ECO:0000256" key="5">
    <source>
        <dbReference type="ARBA" id="ARBA00022617"/>
    </source>
</evidence>
<keyword evidence="5" id="KW-0349">Heme</keyword>
<gene>
    <name evidence="15" type="ORF">HZA66_18965</name>
</gene>
<feature type="domain" description="Cytochrome b561 bacterial/Ni-hydrogenase" evidence="14">
    <location>
        <begin position="14"/>
        <end position="182"/>
    </location>
</feature>
<evidence type="ECO:0000256" key="11">
    <source>
        <dbReference type="ARBA" id="ARBA00023136"/>
    </source>
</evidence>
<evidence type="ECO:0000256" key="4">
    <source>
        <dbReference type="ARBA" id="ARBA00022475"/>
    </source>
</evidence>
<evidence type="ECO:0000256" key="7">
    <source>
        <dbReference type="ARBA" id="ARBA00022723"/>
    </source>
</evidence>
<keyword evidence="6 13" id="KW-0812">Transmembrane</keyword>
<keyword evidence="7" id="KW-0479">Metal-binding</keyword>
<evidence type="ECO:0000256" key="8">
    <source>
        <dbReference type="ARBA" id="ARBA00022982"/>
    </source>
</evidence>
<organism evidence="15 16">
    <name type="scientific">Rhodopseudomonas palustris</name>
    <dbReference type="NCBI Taxonomy" id="1076"/>
    <lineage>
        <taxon>Bacteria</taxon>
        <taxon>Pseudomonadati</taxon>
        <taxon>Pseudomonadota</taxon>
        <taxon>Alphaproteobacteria</taxon>
        <taxon>Hyphomicrobiales</taxon>
        <taxon>Nitrobacteraceae</taxon>
        <taxon>Rhodopseudomonas</taxon>
    </lineage>
</organism>
<proteinExistence type="inferred from homology"/>
<dbReference type="PANTHER" id="PTHR30529">
    <property type="entry name" value="CYTOCHROME B561"/>
    <property type="match status" value="1"/>
</dbReference>
<feature type="transmembrane region" description="Helical" evidence="13">
    <location>
        <begin position="20"/>
        <end position="39"/>
    </location>
</feature>
<evidence type="ECO:0000256" key="2">
    <source>
        <dbReference type="ARBA" id="ARBA00004651"/>
    </source>
</evidence>
<accession>A0A933VW00</accession>
<evidence type="ECO:0000256" key="1">
    <source>
        <dbReference type="ARBA" id="ARBA00001970"/>
    </source>
</evidence>
<comment type="caution">
    <text evidence="15">The sequence shown here is derived from an EMBL/GenBank/DDBJ whole genome shotgun (WGS) entry which is preliminary data.</text>
</comment>
<evidence type="ECO:0000313" key="16">
    <source>
        <dbReference type="Proteomes" id="UP000782519"/>
    </source>
</evidence>
<evidence type="ECO:0000259" key="14">
    <source>
        <dbReference type="Pfam" id="PF01292"/>
    </source>
</evidence>
<evidence type="ECO:0000256" key="3">
    <source>
        <dbReference type="ARBA" id="ARBA00022448"/>
    </source>
</evidence>
<feature type="transmembrane region" description="Helical" evidence="13">
    <location>
        <begin position="97"/>
        <end position="114"/>
    </location>
</feature>
<evidence type="ECO:0000256" key="6">
    <source>
        <dbReference type="ARBA" id="ARBA00022692"/>
    </source>
</evidence>
<name>A0A933VW00_RHOPL</name>
<keyword evidence="3" id="KW-0813">Transport</keyword>
<evidence type="ECO:0000313" key="15">
    <source>
        <dbReference type="EMBL" id="MBI5131524.1"/>
    </source>
</evidence>
<keyword evidence="11 13" id="KW-0472">Membrane</keyword>